<dbReference type="InterPro" id="IPR021109">
    <property type="entry name" value="Peptidase_aspartic_dom_sf"/>
</dbReference>
<protein>
    <submittedName>
        <fullName evidence="12">Unnamed protein product</fullName>
    </submittedName>
</protein>
<dbReference type="InterPro" id="IPR043128">
    <property type="entry name" value="Rev_trsase/Diguanyl_cyclase"/>
</dbReference>
<keyword evidence="2" id="KW-0548">Nucleotidyltransferase</keyword>
<dbReference type="EMBL" id="BSXT01002578">
    <property type="protein sequence ID" value="GMF49733.1"/>
    <property type="molecule type" value="Genomic_DNA"/>
</dbReference>
<dbReference type="InterPro" id="IPR050951">
    <property type="entry name" value="Retrovirus_Pol_polyprotein"/>
</dbReference>
<dbReference type="GO" id="GO:0003676">
    <property type="term" value="F:nucleic acid binding"/>
    <property type="evidence" value="ECO:0007669"/>
    <property type="project" value="InterPro"/>
</dbReference>
<dbReference type="GO" id="GO:0015074">
    <property type="term" value="P:DNA integration"/>
    <property type="evidence" value="ECO:0007669"/>
    <property type="project" value="InterPro"/>
</dbReference>
<proteinExistence type="predicted"/>
<keyword evidence="5" id="KW-0378">Hydrolase</keyword>
<dbReference type="Gene3D" id="3.30.70.270">
    <property type="match status" value="3"/>
</dbReference>
<dbReference type="SUPFAM" id="SSF56672">
    <property type="entry name" value="DNA/RNA polymerases"/>
    <property type="match status" value="1"/>
</dbReference>
<dbReference type="GO" id="GO:0016779">
    <property type="term" value="F:nucleotidyltransferase activity"/>
    <property type="evidence" value="ECO:0007669"/>
    <property type="project" value="UniProtKB-KW"/>
</dbReference>
<sequence>MRALVQGAVNDARTRILLDTGAHMSVISDRFAKQLRLREVRDHGRCMEIQGFTKGTMATTKRALAKVTLGWNQVYEYELWVMDHGAGVDVVLGTDFMIPAGVRLDLFHATARLPDEVEIPLIKTQRMADTREEGPHVPDGPTEALTIPGHVSRDYRPMRQPPANETHELWVRRTNELIPKVVEFLRGRPRRVRVTNISDRLVTCPVHLPLLLRVLRGDLPRPEGYVRLGSDKYNEWRALAYSRSRDSDLYKAEGEIYKRWLATQPSAVERVPYTTPTTILRRPSESSEGSMSDRRDQAECAAATTEPMTEMLEGAYLAASTVSEDWGDRDAPNAAEHPHNAIKFEDYARELAFLPDLTEAASTTLDYTGPHVRHPSLSVEQQDRVVKVPKSHERIMISSGNAPPPPAYGVVCDIDVQGHPPIKQKARMIPLRHLKQLYELKAGLIAFSDSPWASPIVIVLKKNGVDIRLCIDYKMVNSVTAILEYAMPLVDDLLTDMEKYLWYCSLDAANGFWAVMMTQRARKSFVFVCALGHFGWLRMPFGLKNAPMIYQRMIDNALWGFVQPRGGWSAFAERVRMAEAADAAAGGSPTDAAIHGRTRGEADQSSLVPVFGRRSFVDDICFGGESFDSCLEPLDWLLSRFEECRISVSFTKSMFVQPTVDFLSHAGSREGLPADAKKLKAIAELSFPKTKKSVQAFLGALNYYSRFIQDFAGYGAALYQVREEGFGPGGDVSTAQRSFKALHTKFADAPILKHFDGAKEVHVMLFANDWALNTTLMQEHDGVMHPVRFCGRVLKANEVNYHPVEKEVLALLLLLKTCYTQLAGRTIHAYTRFSTLGWINTSKTPFGRSTQFAVMLSPWHLVVHRVTEDDSLFAQLLHSTITNFVGLDKSLQRCAPPSKWTPMARMDPELLYARLPNDHRGFVLSFDGSAKTPKHGGYGSCAWILWRLPDWKIEIAASAYIENTTVNQAEYMGMNEGLRAAQAYGATDLVVVGDSGLAIQQSLGVIARLKESLLTHLNIHRELVARFQSVKYLHVTREYNASADSLAGKTLAAKEAKTTLTEESRSKLEQLNRIHEVFYERPNRAITQVSTLRALPEDMVTQRATERPPSAEDVDPLEVQEERRRRAGRVPQDEELRWANIKSVLKGESSSLGYKAAREAWKMAYRFVLSEDGLLYFLGENRRWGKDRMNETILRLVCAFNGFVMAKAMSDTSALCIAEDFEECVYRRFGAPSLVRHDRDPRFMSEVFQAFAEMMQSRSRATLSYRPQANGQQERSVKTVMQSVRVYAEDPLQQDWDEIVERLVIAINNSQDTTRKETPFYLVHGWDAQSTLRAMASSLKGGFGRQSDALAWRREVNREQEIALKMAKEYQAVEKARRASEHNDSLSRQEKASLPRLRVNESSEGDPEDAEDTSTPVNESPKFYPEVHVSRLKAVKEFGDRPKVRLTRELTDEARLDFDEELLPEDSWEPDSLAGEYEVESILDDRRPMETSTRRSVREFLVKWVGYDEPTWDPMTNLSCGGLLYVFLREKRSSQRFQMVQVADEN</sequence>
<keyword evidence="4" id="KW-0255">Endonuclease</keyword>
<dbReference type="Pfam" id="PF17919">
    <property type="entry name" value="RT_RNaseH_2"/>
    <property type="match status" value="1"/>
</dbReference>
<keyword evidence="6" id="KW-0233">DNA recombination</keyword>
<feature type="region of interest" description="Disordered" evidence="8">
    <location>
        <begin position="1100"/>
        <end position="1128"/>
    </location>
</feature>
<dbReference type="GO" id="GO:0004190">
    <property type="term" value="F:aspartic-type endopeptidase activity"/>
    <property type="evidence" value="ECO:0007669"/>
    <property type="project" value="InterPro"/>
</dbReference>
<dbReference type="Gene3D" id="2.40.70.10">
    <property type="entry name" value="Acid Proteases"/>
    <property type="match status" value="1"/>
</dbReference>
<evidence type="ECO:0000256" key="5">
    <source>
        <dbReference type="ARBA" id="ARBA00022801"/>
    </source>
</evidence>
<feature type="domain" description="Integrase catalytic" evidence="11">
    <location>
        <begin position="1152"/>
        <end position="1327"/>
    </location>
</feature>
<comment type="caution">
    <text evidence="12">The sequence shown here is derived from an EMBL/GenBank/DDBJ whole genome shotgun (WGS) entry which is preliminary data.</text>
</comment>
<dbReference type="PROSITE" id="PS50994">
    <property type="entry name" value="INTEGRASE"/>
    <property type="match status" value="1"/>
</dbReference>
<evidence type="ECO:0000259" key="11">
    <source>
        <dbReference type="PROSITE" id="PS50994"/>
    </source>
</evidence>
<dbReference type="InterPro" id="IPR000477">
    <property type="entry name" value="RT_dom"/>
</dbReference>
<evidence type="ECO:0000256" key="7">
    <source>
        <dbReference type="ARBA" id="ARBA00023268"/>
    </source>
</evidence>
<dbReference type="PANTHER" id="PTHR37984">
    <property type="entry name" value="PROTEIN CBG26694"/>
    <property type="match status" value="1"/>
</dbReference>
<feature type="compositionally biased region" description="Acidic residues" evidence="8">
    <location>
        <begin position="1403"/>
        <end position="1412"/>
    </location>
</feature>
<gene>
    <name evidence="12" type="ORF">Pfra01_001970000</name>
</gene>
<dbReference type="GO" id="GO:0006310">
    <property type="term" value="P:DNA recombination"/>
    <property type="evidence" value="ECO:0007669"/>
    <property type="project" value="UniProtKB-KW"/>
</dbReference>
<feature type="compositionally biased region" description="Basic and acidic residues" evidence="8">
    <location>
        <begin position="1375"/>
        <end position="1401"/>
    </location>
</feature>
<dbReference type="Pfam" id="PF00385">
    <property type="entry name" value="Chromo"/>
    <property type="match status" value="1"/>
</dbReference>
<dbReference type="InterPro" id="IPR016197">
    <property type="entry name" value="Chromo-like_dom_sf"/>
</dbReference>
<dbReference type="InterPro" id="IPR012337">
    <property type="entry name" value="RNaseH-like_sf"/>
</dbReference>
<keyword evidence="7" id="KW-0511">Multifunctional enzyme</keyword>
<organism evidence="12 13">
    <name type="scientific">Phytophthora fragariaefolia</name>
    <dbReference type="NCBI Taxonomy" id="1490495"/>
    <lineage>
        <taxon>Eukaryota</taxon>
        <taxon>Sar</taxon>
        <taxon>Stramenopiles</taxon>
        <taxon>Oomycota</taxon>
        <taxon>Peronosporomycetes</taxon>
        <taxon>Peronosporales</taxon>
        <taxon>Peronosporaceae</taxon>
        <taxon>Phytophthora</taxon>
    </lineage>
</organism>
<dbReference type="InterPro" id="IPR001995">
    <property type="entry name" value="Peptidase_A2_cat"/>
</dbReference>
<dbReference type="GO" id="GO:0006508">
    <property type="term" value="P:proteolysis"/>
    <property type="evidence" value="ECO:0007669"/>
    <property type="project" value="InterPro"/>
</dbReference>
<accession>A0A9W6Y1A9</accession>
<dbReference type="CDD" id="cd00303">
    <property type="entry name" value="retropepsin_like"/>
    <property type="match status" value="1"/>
</dbReference>
<dbReference type="InterPro" id="IPR002156">
    <property type="entry name" value="RNaseH_domain"/>
</dbReference>
<dbReference type="InterPro" id="IPR000953">
    <property type="entry name" value="Chromo/chromo_shadow_dom"/>
</dbReference>
<evidence type="ECO:0000313" key="13">
    <source>
        <dbReference type="Proteomes" id="UP001165121"/>
    </source>
</evidence>
<dbReference type="Pfam" id="PF00078">
    <property type="entry name" value="RVT_1"/>
    <property type="match status" value="1"/>
</dbReference>
<reference evidence="12" key="1">
    <citation type="submission" date="2023-04" db="EMBL/GenBank/DDBJ databases">
        <title>Phytophthora fragariaefolia NBRC 109709.</title>
        <authorList>
            <person name="Ichikawa N."/>
            <person name="Sato H."/>
            <person name="Tonouchi N."/>
        </authorList>
    </citation>
    <scope>NUCLEOTIDE SEQUENCE</scope>
    <source>
        <strain evidence="12">NBRC 109709</strain>
    </source>
</reference>
<dbReference type="InterPro" id="IPR001584">
    <property type="entry name" value="Integrase_cat-core"/>
</dbReference>
<dbReference type="PANTHER" id="PTHR37984:SF5">
    <property type="entry name" value="PROTEIN NYNRIN-LIKE"/>
    <property type="match status" value="1"/>
</dbReference>
<dbReference type="Gene3D" id="2.40.50.40">
    <property type="match status" value="1"/>
</dbReference>
<dbReference type="InterPro" id="IPR043502">
    <property type="entry name" value="DNA/RNA_pol_sf"/>
</dbReference>
<dbReference type="PROSITE" id="PS50013">
    <property type="entry name" value="CHROMO_2"/>
    <property type="match status" value="1"/>
</dbReference>
<keyword evidence="13" id="KW-1185">Reference proteome</keyword>
<feature type="region of interest" description="Disordered" evidence="8">
    <location>
        <begin position="1375"/>
        <end position="1422"/>
    </location>
</feature>
<dbReference type="Proteomes" id="UP001165121">
    <property type="component" value="Unassembled WGS sequence"/>
</dbReference>
<feature type="domain" description="Peptidase A2" evidence="10">
    <location>
        <begin position="14"/>
        <end position="29"/>
    </location>
</feature>
<name>A0A9W6Y1A9_9STRA</name>
<keyword evidence="1" id="KW-0808">Transferase</keyword>
<evidence type="ECO:0000259" key="10">
    <source>
        <dbReference type="PROSITE" id="PS50175"/>
    </source>
</evidence>
<dbReference type="CDD" id="cd01647">
    <property type="entry name" value="RT_LTR"/>
    <property type="match status" value="1"/>
</dbReference>
<dbReference type="Pfam" id="PF13456">
    <property type="entry name" value="RVT_3"/>
    <property type="match status" value="1"/>
</dbReference>
<keyword evidence="3" id="KW-0540">Nuclease</keyword>
<dbReference type="InterPro" id="IPR023780">
    <property type="entry name" value="Chromo_domain"/>
</dbReference>
<evidence type="ECO:0000256" key="6">
    <source>
        <dbReference type="ARBA" id="ARBA00023172"/>
    </source>
</evidence>
<dbReference type="SUPFAM" id="SSF50630">
    <property type="entry name" value="Acid proteases"/>
    <property type="match status" value="1"/>
</dbReference>
<evidence type="ECO:0000259" key="9">
    <source>
        <dbReference type="PROSITE" id="PS50013"/>
    </source>
</evidence>
<dbReference type="SUPFAM" id="SSF54160">
    <property type="entry name" value="Chromo domain-like"/>
    <property type="match status" value="1"/>
</dbReference>
<evidence type="ECO:0000256" key="2">
    <source>
        <dbReference type="ARBA" id="ARBA00022695"/>
    </source>
</evidence>
<dbReference type="InterPro" id="IPR036397">
    <property type="entry name" value="RNaseH_sf"/>
</dbReference>
<dbReference type="SMART" id="SM00298">
    <property type="entry name" value="CHROMO"/>
    <property type="match status" value="1"/>
</dbReference>
<dbReference type="PROSITE" id="PS50175">
    <property type="entry name" value="ASP_PROT_RETROV"/>
    <property type="match status" value="1"/>
</dbReference>
<feature type="domain" description="Chromo" evidence="9">
    <location>
        <begin position="1477"/>
        <end position="1539"/>
    </location>
</feature>
<dbReference type="Pfam" id="PF13650">
    <property type="entry name" value="Asp_protease_2"/>
    <property type="match status" value="1"/>
</dbReference>
<evidence type="ECO:0000256" key="8">
    <source>
        <dbReference type="SAM" id="MobiDB-lite"/>
    </source>
</evidence>
<dbReference type="GO" id="GO:0004523">
    <property type="term" value="F:RNA-DNA hybrid ribonuclease activity"/>
    <property type="evidence" value="ECO:0007669"/>
    <property type="project" value="InterPro"/>
</dbReference>
<evidence type="ECO:0000313" key="12">
    <source>
        <dbReference type="EMBL" id="GMF49733.1"/>
    </source>
</evidence>
<dbReference type="SUPFAM" id="SSF53098">
    <property type="entry name" value="Ribonuclease H-like"/>
    <property type="match status" value="2"/>
</dbReference>
<evidence type="ECO:0000256" key="4">
    <source>
        <dbReference type="ARBA" id="ARBA00022759"/>
    </source>
</evidence>
<dbReference type="OrthoDB" id="101273at2759"/>
<evidence type="ECO:0000256" key="1">
    <source>
        <dbReference type="ARBA" id="ARBA00022679"/>
    </source>
</evidence>
<feature type="region of interest" description="Disordered" evidence="8">
    <location>
        <begin position="131"/>
        <end position="159"/>
    </location>
</feature>
<dbReference type="Gene3D" id="3.30.420.10">
    <property type="entry name" value="Ribonuclease H-like superfamily/Ribonuclease H"/>
    <property type="match status" value="2"/>
</dbReference>
<evidence type="ECO:0000256" key="3">
    <source>
        <dbReference type="ARBA" id="ARBA00022722"/>
    </source>
</evidence>
<dbReference type="Gene3D" id="3.10.10.10">
    <property type="entry name" value="HIV Type 1 Reverse Transcriptase, subunit A, domain 1"/>
    <property type="match status" value="1"/>
</dbReference>
<dbReference type="InterPro" id="IPR041577">
    <property type="entry name" value="RT_RNaseH_2"/>
</dbReference>